<dbReference type="AlphaFoldDB" id="A0A9W6K9P1"/>
<dbReference type="Pfam" id="PF00583">
    <property type="entry name" value="Acetyltransf_1"/>
    <property type="match status" value="1"/>
</dbReference>
<dbReference type="EMBL" id="BSFN01000013">
    <property type="protein sequence ID" value="GLK90708.1"/>
    <property type="molecule type" value="Genomic_DNA"/>
</dbReference>
<keyword evidence="1" id="KW-0808">Transferase</keyword>
<evidence type="ECO:0000259" key="3">
    <source>
        <dbReference type="PROSITE" id="PS51186"/>
    </source>
</evidence>
<dbReference type="PANTHER" id="PTHR43877">
    <property type="entry name" value="AMINOALKYLPHOSPHONATE N-ACETYLTRANSFERASE-RELATED-RELATED"/>
    <property type="match status" value="1"/>
</dbReference>
<sequence>MSIRPVLPADHSALIALWQAEPSIRLRPDDAFEPFCAYLARNPGLSVVAEREGQLVGSLMVGHDGRRGYLQHLLVAPAFRGQGLAKAMLDGALARLRELGIHKSHVFVLSDAEPALAFWAAQHGWEARQDIQVFSTRAPCGATL</sequence>
<dbReference type="InterPro" id="IPR000182">
    <property type="entry name" value="GNAT_dom"/>
</dbReference>
<gene>
    <name evidence="4" type="ORF">GCM10017655_37720</name>
</gene>
<organism evidence="4 5">
    <name type="scientific">Pseudomonas turukhanskensis</name>
    <dbReference type="NCBI Taxonomy" id="1806536"/>
    <lineage>
        <taxon>Bacteria</taxon>
        <taxon>Pseudomonadati</taxon>
        <taxon>Pseudomonadota</taxon>
        <taxon>Gammaproteobacteria</taxon>
        <taxon>Pseudomonadales</taxon>
        <taxon>Pseudomonadaceae</taxon>
        <taxon>Pseudomonas</taxon>
    </lineage>
</organism>
<keyword evidence="2" id="KW-0012">Acyltransferase</keyword>
<keyword evidence="5" id="KW-1185">Reference proteome</keyword>
<dbReference type="InterPro" id="IPR050832">
    <property type="entry name" value="Bact_Acetyltransf"/>
</dbReference>
<dbReference type="RefSeq" id="WP_271196893.1">
    <property type="nucleotide sequence ID" value="NZ_BSFN01000013.1"/>
</dbReference>
<dbReference type="Gene3D" id="3.40.630.30">
    <property type="match status" value="1"/>
</dbReference>
<dbReference type="CDD" id="cd04301">
    <property type="entry name" value="NAT_SF"/>
    <property type="match status" value="1"/>
</dbReference>
<dbReference type="SUPFAM" id="SSF55729">
    <property type="entry name" value="Acyl-CoA N-acyltransferases (Nat)"/>
    <property type="match status" value="1"/>
</dbReference>
<comment type="caution">
    <text evidence="4">The sequence shown here is derived from an EMBL/GenBank/DDBJ whole genome shotgun (WGS) entry which is preliminary data.</text>
</comment>
<reference evidence="4" key="1">
    <citation type="journal article" date="2014" name="Int. J. Syst. Evol. Microbiol.">
        <title>Complete genome sequence of Corynebacterium casei LMG S-19264T (=DSM 44701T), isolated from a smear-ripened cheese.</title>
        <authorList>
            <consortium name="US DOE Joint Genome Institute (JGI-PGF)"/>
            <person name="Walter F."/>
            <person name="Albersmeier A."/>
            <person name="Kalinowski J."/>
            <person name="Ruckert C."/>
        </authorList>
    </citation>
    <scope>NUCLEOTIDE SEQUENCE</scope>
    <source>
        <strain evidence="4">VKM B-2935</strain>
    </source>
</reference>
<reference evidence="4" key="2">
    <citation type="submission" date="2023-01" db="EMBL/GenBank/DDBJ databases">
        <authorList>
            <person name="Sun Q."/>
            <person name="Evtushenko L."/>
        </authorList>
    </citation>
    <scope>NUCLEOTIDE SEQUENCE</scope>
    <source>
        <strain evidence="4">VKM B-2935</strain>
    </source>
</reference>
<proteinExistence type="predicted"/>
<evidence type="ECO:0000313" key="5">
    <source>
        <dbReference type="Proteomes" id="UP001143328"/>
    </source>
</evidence>
<dbReference type="InterPro" id="IPR016181">
    <property type="entry name" value="Acyl_CoA_acyltransferase"/>
</dbReference>
<dbReference type="PANTHER" id="PTHR43877:SF1">
    <property type="entry name" value="ACETYLTRANSFERASE"/>
    <property type="match status" value="1"/>
</dbReference>
<evidence type="ECO:0000256" key="2">
    <source>
        <dbReference type="ARBA" id="ARBA00023315"/>
    </source>
</evidence>
<accession>A0A9W6K9P1</accession>
<dbReference type="Proteomes" id="UP001143328">
    <property type="component" value="Unassembled WGS sequence"/>
</dbReference>
<dbReference type="PROSITE" id="PS51186">
    <property type="entry name" value="GNAT"/>
    <property type="match status" value="1"/>
</dbReference>
<evidence type="ECO:0000256" key="1">
    <source>
        <dbReference type="ARBA" id="ARBA00022679"/>
    </source>
</evidence>
<dbReference type="GO" id="GO:0016747">
    <property type="term" value="F:acyltransferase activity, transferring groups other than amino-acyl groups"/>
    <property type="evidence" value="ECO:0007669"/>
    <property type="project" value="InterPro"/>
</dbReference>
<name>A0A9W6K9P1_9PSED</name>
<feature type="domain" description="N-acetyltransferase" evidence="3">
    <location>
        <begin position="1"/>
        <end position="144"/>
    </location>
</feature>
<protein>
    <submittedName>
        <fullName evidence="4">GNAT family N-acetyltransferase</fullName>
    </submittedName>
</protein>
<evidence type="ECO:0000313" key="4">
    <source>
        <dbReference type="EMBL" id="GLK90708.1"/>
    </source>
</evidence>